<dbReference type="RefSeq" id="WP_264490479.1">
    <property type="nucleotide sequence ID" value="NZ_JAPDDT010000025.1"/>
</dbReference>
<protein>
    <submittedName>
        <fullName evidence="2">Uncharacterized protein</fullName>
    </submittedName>
</protein>
<gene>
    <name evidence="2" type="ORF">OKA05_27720</name>
</gene>
<reference evidence="2 3" key="1">
    <citation type="submission" date="2022-10" db="EMBL/GenBank/DDBJ databases">
        <title>Luteolibacter arcticus strain CCTCC AB 2014275, whole genome shotgun sequencing project.</title>
        <authorList>
            <person name="Zhao G."/>
            <person name="Shen L."/>
        </authorList>
    </citation>
    <scope>NUCLEOTIDE SEQUENCE [LARGE SCALE GENOMIC DNA]</scope>
    <source>
        <strain evidence="2 3">CCTCC AB 2014275</strain>
    </source>
</reference>
<accession>A0ABT3GS71</accession>
<dbReference type="EMBL" id="JAPDDT010000025">
    <property type="protein sequence ID" value="MCW1926371.1"/>
    <property type="molecule type" value="Genomic_DNA"/>
</dbReference>
<feature type="transmembrane region" description="Helical" evidence="1">
    <location>
        <begin position="38"/>
        <end position="61"/>
    </location>
</feature>
<proteinExistence type="predicted"/>
<evidence type="ECO:0000313" key="2">
    <source>
        <dbReference type="EMBL" id="MCW1926371.1"/>
    </source>
</evidence>
<sequence length="196" mass="21778">MISILRYLASRNDRLLHGALALGSGLALWALRTPGLDSILLAAITILFVLAPLLIVIRILVRMILAWKRRPDTPRVFEGASTWGLFFCVTVGLVALAFYQLPFKAALALSRPSLERFAKASTPGQRSSGPCWVGLFSFSYIVHEGDRLQLTFGKSEIPWGKHGLYYSLSGNPVESSHYYSQESLGGGWHQWHYGGW</sequence>
<evidence type="ECO:0000256" key="1">
    <source>
        <dbReference type="SAM" id="Phobius"/>
    </source>
</evidence>
<keyword evidence="1" id="KW-0812">Transmembrane</keyword>
<name>A0ABT3GS71_9BACT</name>
<organism evidence="2 3">
    <name type="scientific">Luteolibacter arcticus</name>
    <dbReference type="NCBI Taxonomy" id="1581411"/>
    <lineage>
        <taxon>Bacteria</taxon>
        <taxon>Pseudomonadati</taxon>
        <taxon>Verrucomicrobiota</taxon>
        <taxon>Verrucomicrobiia</taxon>
        <taxon>Verrucomicrobiales</taxon>
        <taxon>Verrucomicrobiaceae</taxon>
        <taxon>Luteolibacter</taxon>
    </lineage>
</organism>
<keyword evidence="1" id="KW-0472">Membrane</keyword>
<keyword evidence="1" id="KW-1133">Transmembrane helix</keyword>
<comment type="caution">
    <text evidence="2">The sequence shown here is derived from an EMBL/GenBank/DDBJ whole genome shotgun (WGS) entry which is preliminary data.</text>
</comment>
<dbReference type="Proteomes" id="UP001320876">
    <property type="component" value="Unassembled WGS sequence"/>
</dbReference>
<keyword evidence="3" id="KW-1185">Reference proteome</keyword>
<feature type="transmembrane region" description="Helical" evidence="1">
    <location>
        <begin position="82"/>
        <end position="101"/>
    </location>
</feature>
<evidence type="ECO:0000313" key="3">
    <source>
        <dbReference type="Proteomes" id="UP001320876"/>
    </source>
</evidence>